<feature type="region of interest" description="Disordered" evidence="2">
    <location>
        <begin position="161"/>
        <end position="187"/>
    </location>
</feature>
<dbReference type="GO" id="GO:0000387">
    <property type="term" value="P:spliceosomal snRNP assembly"/>
    <property type="evidence" value="ECO:0007669"/>
    <property type="project" value="InterPro"/>
</dbReference>
<comment type="similarity">
    <text evidence="1">Belongs to the gemin-2 family.</text>
</comment>
<dbReference type="InterPro" id="IPR035426">
    <property type="entry name" value="Gemin2/Brr1"/>
</dbReference>
<keyword evidence="4" id="KW-1185">Reference proteome</keyword>
<comment type="caution">
    <text evidence="3">The sequence shown here is derived from an EMBL/GenBank/DDBJ whole genome shotgun (WGS) entry which is preliminary data.</text>
</comment>
<sequence>MDELEDEISESDDEDVNRDDYDLRMFGISRALPVPEGLPDLSSGPPDTAEAYLQWVRYEAMNCPQVMRVDITAEKLTRNEESKSNDNVHGHSQSSSLPDCPAWAAPSVTWVREFLLDFKLFRQQLLRLAEEHQQELSHVNVPASRDMQHWGLICFGPSGDRPDDSNAASRQQETSTSTCRLSDNLNDEGGSGGGEVVNASFAEGFLSSEHGGALAQPCPNISERISGPLLKTVLAMDQVRVVSLLTWLIQEFQELQYISYTRSQWLFSLAAVLEKPIHCDTGAAFRALLRKCCALRVKAANKSDPQLPILNTLIAVAGGYFGQDEVLSKVVASEDLM</sequence>
<dbReference type="GO" id="GO:0032797">
    <property type="term" value="C:SMN complex"/>
    <property type="evidence" value="ECO:0007669"/>
    <property type="project" value="TreeGrafter"/>
</dbReference>
<feature type="compositionally biased region" description="Basic and acidic residues" evidence="2">
    <location>
        <begin position="78"/>
        <end position="89"/>
    </location>
</feature>
<dbReference type="Gene3D" id="1.20.58.1070">
    <property type="match status" value="1"/>
</dbReference>
<evidence type="ECO:0000256" key="1">
    <source>
        <dbReference type="ARBA" id="ARBA00025758"/>
    </source>
</evidence>
<proteinExistence type="inferred from homology"/>
<accession>A0A250WYM7</accession>
<feature type="compositionally biased region" description="Polar residues" evidence="2">
    <location>
        <begin position="166"/>
        <end position="184"/>
    </location>
</feature>
<protein>
    <recommendedName>
        <fullName evidence="5">Gem-associated protein 2</fullName>
    </recommendedName>
</protein>
<dbReference type="PANTHER" id="PTHR12794:SF0">
    <property type="entry name" value="GEM-ASSOCIATED PROTEIN 2"/>
    <property type="match status" value="1"/>
</dbReference>
<dbReference type="AlphaFoldDB" id="A0A250WYM7"/>
<gene>
    <name evidence="3" type="ORF">CEUSTIGMA_g3155.t1</name>
</gene>
<dbReference type="STRING" id="1157962.A0A250WYM7"/>
<dbReference type="Pfam" id="PF04938">
    <property type="entry name" value="SIP1"/>
    <property type="match status" value="1"/>
</dbReference>
<evidence type="ECO:0000313" key="3">
    <source>
        <dbReference type="EMBL" id="GAX75712.1"/>
    </source>
</evidence>
<evidence type="ECO:0000313" key="4">
    <source>
        <dbReference type="Proteomes" id="UP000232323"/>
    </source>
</evidence>
<dbReference type="GO" id="GO:0005634">
    <property type="term" value="C:nucleus"/>
    <property type="evidence" value="ECO:0007669"/>
    <property type="project" value="TreeGrafter"/>
</dbReference>
<dbReference type="OrthoDB" id="428895at2759"/>
<reference evidence="3 4" key="1">
    <citation type="submission" date="2017-08" db="EMBL/GenBank/DDBJ databases">
        <title>Acidophilic green algal genome provides insights into adaptation to an acidic environment.</title>
        <authorList>
            <person name="Hirooka S."/>
            <person name="Hirose Y."/>
            <person name="Kanesaki Y."/>
            <person name="Higuchi S."/>
            <person name="Fujiwara T."/>
            <person name="Onuma R."/>
            <person name="Era A."/>
            <person name="Ohbayashi R."/>
            <person name="Uzuka A."/>
            <person name="Nozaki H."/>
            <person name="Yoshikawa H."/>
            <person name="Miyagishima S.Y."/>
        </authorList>
    </citation>
    <scope>NUCLEOTIDE SEQUENCE [LARGE SCALE GENOMIC DNA]</scope>
    <source>
        <strain evidence="3 4">NIES-2499</strain>
    </source>
</reference>
<feature type="region of interest" description="Disordered" evidence="2">
    <location>
        <begin position="78"/>
        <end position="99"/>
    </location>
</feature>
<name>A0A250WYM7_9CHLO</name>
<evidence type="ECO:0000256" key="2">
    <source>
        <dbReference type="SAM" id="MobiDB-lite"/>
    </source>
</evidence>
<evidence type="ECO:0008006" key="5">
    <source>
        <dbReference type="Google" id="ProtNLM"/>
    </source>
</evidence>
<dbReference type="Proteomes" id="UP000232323">
    <property type="component" value="Unassembled WGS sequence"/>
</dbReference>
<dbReference type="PANTHER" id="PTHR12794">
    <property type="entry name" value="GEMIN2"/>
    <property type="match status" value="1"/>
</dbReference>
<organism evidence="3 4">
    <name type="scientific">Chlamydomonas eustigma</name>
    <dbReference type="NCBI Taxonomy" id="1157962"/>
    <lineage>
        <taxon>Eukaryota</taxon>
        <taxon>Viridiplantae</taxon>
        <taxon>Chlorophyta</taxon>
        <taxon>core chlorophytes</taxon>
        <taxon>Chlorophyceae</taxon>
        <taxon>CS clade</taxon>
        <taxon>Chlamydomonadales</taxon>
        <taxon>Chlamydomonadaceae</taxon>
        <taxon>Chlamydomonas</taxon>
    </lineage>
</organism>
<dbReference type="EMBL" id="BEGY01000013">
    <property type="protein sequence ID" value="GAX75712.1"/>
    <property type="molecule type" value="Genomic_DNA"/>
</dbReference>